<dbReference type="AlphaFoldDB" id="A0A511BDY7"/>
<protein>
    <submittedName>
        <fullName evidence="2">Uncharacterized protein</fullName>
    </submittedName>
</protein>
<gene>
    <name evidence="2" type="ORF">GKA01_12140</name>
</gene>
<organism evidence="2 3">
    <name type="scientific">Gluconobacter kanchanaburiensis NBRC 103587</name>
    <dbReference type="NCBI Taxonomy" id="1307948"/>
    <lineage>
        <taxon>Bacteria</taxon>
        <taxon>Pseudomonadati</taxon>
        <taxon>Pseudomonadota</taxon>
        <taxon>Alphaproteobacteria</taxon>
        <taxon>Acetobacterales</taxon>
        <taxon>Acetobacteraceae</taxon>
        <taxon>Gluconobacter</taxon>
    </lineage>
</organism>
<evidence type="ECO:0000313" key="2">
    <source>
        <dbReference type="EMBL" id="GEK96017.1"/>
    </source>
</evidence>
<name>A0A511BDY7_9PROT</name>
<reference evidence="2 3" key="1">
    <citation type="submission" date="2019-07" db="EMBL/GenBank/DDBJ databases">
        <title>Whole genome shotgun sequence of Gluconobacter kanchanaburiensis NBRC 103587.</title>
        <authorList>
            <person name="Hosoyama A."/>
            <person name="Uohara A."/>
            <person name="Ohji S."/>
            <person name="Ichikawa N."/>
        </authorList>
    </citation>
    <scope>NUCLEOTIDE SEQUENCE [LARGE SCALE GENOMIC DNA]</scope>
    <source>
        <strain evidence="2 3">NBRC 103587</strain>
    </source>
</reference>
<keyword evidence="3" id="KW-1185">Reference proteome</keyword>
<evidence type="ECO:0000256" key="1">
    <source>
        <dbReference type="SAM" id="MobiDB-lite"/>
    </source>
</evidence>
<feature type="region of interest" description="Disordered" evidence="1">
    <location>
        <begin position="1"/>
        <end position="34"/>
    </location>
</feature>
<sequence>MRPFFHQIGRDQIDENTFGRKRQTHGCQGGPDPLPCFADRLVRKPYDEKGRKPA</sequence>
<accession>A0A511BDY7</accession>
<dbReference type="Proteomes" id="UP000321079">
    <property type="component" value="Unassembled WGS sequence"/>
</dbReference>
<evidence type="ECO:0000313" key="3">
    <source>
        <dbReference type="Proteomes" id="UP000321079"/>
    </source>
</evidence>
<comment type="caution">
    <text evidence="2">The sequence shown here is derived from an EMBL/GenBank/DDBJ whole genome shotgun (WGS) entry which is preliminary data.</text>
</comment>
<proteinExistence type="predicted"/>
<dbReference type="EMBL" id="BJVA01000005">
    <property type="protein sequence ID" value="GEK96017.1"/>
    <property type="molecule type" value="Genomic_DNA"/>
</dbReference>